<evidence type="ECO:0000256" key="11">
    <source>
        <dbReference type="PIRSR" id="PIRSR605478-1"/>
    </source>
</evidence>
<feature type="binding site" evidence="13">
    <location>
        <begin position="126"/>
        <end position="128"/>
    </location>
    <ligand>
        <name>thiamine diphosphate</name>
        <dbReference type="ChEBI" id="CHEBI:58937"/>
    </ligand>
</feature>
<dbReference type="GO" id="GO:0004802">
    <property type="term" value="F:transketolase activity"/>
    <property type="evidence" value="ECO:0007669"/>
    <property type="project" value="UniProtKB-UniRule"/>
</dbReference>
<feature type="binding site" evidence="12">
    <location>
        <position position="524"/>
    </location>
    <ligand>
        <name>substrate</name>
    </ligand>
</feature>
<dbReference type="Proteomes" id="UP000051820">
    <property type="component" value="Unassembled WGS sequence"/>
</dbReference>
<dbReference type="EC" id="2.2.1.1" evidence="3 10"/>
<name>A0A0R1W467_9LACO</name>
<dbReference type="InterPro" id="IPR005475">
    <property type="entry name" value="Transketolase-like_Pyr-bd"/>
</dbReference>
<proteinExistence type="inferred from homology"/>
<dbReference type="AlphaFoldDB" id="A0A0R1W467"/>
<evidence type="ECO:0000313" key="17">
    <source>
        <dbReference type="EMBL" id="KRM12600.1"/>
    </source>
</evidence>
<dbReference type="InterPro" id="IPR005474">
    <property type="entry name" value="Transketolase_N"/>
</dbReference>
<feature type="binding site" evidence="12">
    <location>
        <position position="38"/>
    </location>
    <ligand>
        <name>substrate</name>
    </ligand>
</feature>
<sequence>MISTPIKTSKKFDQKDENAVNALRMLSVDMIEKANSGHPGICLDAAPMAYVLWNYVMNINPERPDWINRDRFVLSAGHGSALLYSLIHLSGYDLPISELKQFRQFGSKTPGHPEYGHTIGVDATTGPLGQGIGMAVGMAIAERHLGAVYNHDHKIINHYTYAIVGDGDLMEGISQEAINIAGKEKLNKLIVLYDSNNVTLDGPLSNESIENAQLRFEAAGWDHQIVKDGEDLTSIYDAIETAKTTDKPSLIEIKTVIGYGSPDAGTNKVHGAALGDVNVEKTRKALNYTLAPFEIDQNVYDMFKNNLQSRGKSTYDSWLNEFNEFKADDKQAKYFATDHNPKLDLTDVVVKEKIGDSIATRVANSEIMQQITENNLNFWGGAADLSSSNKTQLSGSGRFSIANPQNRNIWFGVREFGMAAALNGIALHGGTRVFGSTFFTFSDYMKSAIRSSALQGVPVTYVFTHDSIAVGEDGPTHEPIEQLAALRSMPNVNVIRPADANEVLGAWQNISEETSKPSVMVLSRQKLPVLIQTKPELVKKGAYVASPAKTGLADGILIATGSELQLALAAKKILADKSYDISVVSMPSMDLFKQQSDEYKESVLPSNVTRRISIEMESTFGWGEFVGLKGVSLGVDKFGASGNGAKVQSEYGFTPDKIVTIFENLWKK</sequence>
<feature type="binding site" evidence="13">
    <location>
        <position position="167"/>
    </location>
    <ligand>
        <name>thiamine diphosphate</name>
        <dbReference type="ChEBI" id="CHEBI:58937"/>
    </ligand>
</feature>
<feature type="binding site" evidence="12">
    <location>
        <position position="473"/>
    </location>
    <ligand>
        <name>substrate</name>
    </ligand>
</feature>
<evidence type="ECO:0000256" key="13">
    <source>
        <dbReference type="PIRSR" id="PIRSR605478-3"/>
    </source>
</evidence>
<feature type="binding site" evidence="13">
    <location>
        <position position="270"/>
    </location>
    <ligand>
        <name>thiamine diphosphate</name>
        <dbReference type="ChEBI" id="CHEBI:58937"/>
    </ligand>
</feature>
<feature type="binding site" evidence="12">
    <location>
        <position position="477"/>
    </location>
    <ligand>
        <name>substrate</name>
    </ligand>
</feature>
<evidence type="ECO:0000256" key="15">
    <source>
        <dbReference type="PIRSR" id="PIRSR605478-5"/>
    </source>
</evidence>
<dbReference type="Pfam" id="PF00456">
    <property type="entry name" value="Transketolase_N"/>
    <property type="match status" value="1"/>
</dbReference>
<evidence type="ECO:0000256" key="8">
    <source>
        <dbReference type="ARBA" id="ARBA00023052"/>
    </source>
</evidence>
<feature type="binding site" evidence="12">
    <location>
        <position position="361"/>
    </location>
    <ligand>
        <name>substrate</name>
    </ligand>
</feature>
<dbReference type="Gene3D" id="3.40.50.970">
    <property type="match status" value="2"/>
</dbReference>
<dbReference type="InterPro" id="IPR055152">
    <property type="entry name" value="Transketolase-like_C_2"/>
</dbReference>
<dbReference type="PROSITE" id="PS00802">
    <property type="entry name" value="TRANSKETOLASE_2"/>
    <property type="match status" value="1"/>
</dbReference>
<dbReference type="FunFam" id="3.40.50.920:FF:000003">
    <property type="entry name" value="Transketolase"/>
    <property type="match status" value="1"/>
</dbReference>
<dbReference type="InterPro" id="IPR033247">
    <property type="entry name" value="Transketolase_fam"/>
</dbReference>
<dbReference type="SUPFAM" id="SSF52518">
    <property type="entry name" value="Thiamin diphosphate-binding fold (THDP-binding)"/>
    <property type="match status" value="2"/>
</dbReference>
<evidence type="ECO:0000313" key="18">
    <source>
        <dbReference type="Proteomes" id="UP000051820"/>
    </source>
</evidence>
<evidence type="ECO:0000256" key="12">
    <source>
        <dbReference type="PIRSR" id="PIRSR605478-2"/>
    </source>
</evidence>
<reference evidence="17 18" key="1">
    <citation type="journal article" date="2015" name="Genome Announc.">
        <title>Expanding the biotechnology potential of lactobacilli through comparative genomics of 213 strains and associated genera.</title>
        <authorList>
            <person name="Sun Z."/>
            <person name="Harris H.M."/>
            <person name="McCann A."/>
            <person name="Guo C."/>
            <person name="Argimon S."/>
            <person name="Zhang W."/>
            <person name="Yang X."/>
            <person name="Jeffery I.B."/>
            <person name="Cooney J.C."/>
            <person name="Kagawa T.F."/>
            <person name="Liu W."/>
            <person name="Song Y."/>
            <person name="Salvetti E."/>
            <person name="Wrobel A."/>
            <person name="Rasinkangas P."/>
            <person name="Parkhill J."/>
            <person name="Rea M.C."/>
            <person name="O'Sullivan O."/>
            <person name="Ritari J."/>
            <person name="Douillard F.P."/>
            <person name="Paul Ross R."/>
            <person name="Yang R."/>
            <person name="Briner A.E."/>
            <person name="Felis G.E."/>
            <person name="de Vos W.M."/>
            <person name="Barrangou R."/>
            <person name="Klaenhammer T.R."/>
            <person name="Caufield P.W."/>
            <person name="Cui Y."/>
            <person name="Zhang H."/>
            <person name="O'Toole P.W."/>
        </authorList>
    </citation>
    <scope>NUCLEOTIDE SEQUENCE [LARGE SCALE GENOMIC DNA]</scope>
    <source>
        <strain evidence="17 18">DSM 5007</strain>
    </source>
</reference>
<keyword evidence="8 13" id="KW-0786">Thiamine pyrophosphate</keyword>
<evidence type="ECO:0000256" key="14">
    <source>
        <dbReference type="PIRSR" id="PIRSR605478-4"/>
    </source>
</evidence>
<feature type="binding site" evidence="12">
    <location>
        <position position="465"/>
    </location>
    <ligand>
        <name>substrate</name>
    </ligand>
</feature>
<comment type="catalytic activity">
    <reaction evidence="9">
        <text>D-sedoheptulose 7-phosphate + D-glyceraldehyde 3-phosphate = aldehydo-D-ribose 5-phosphate + D-xylulose 5-phosphate</text>
        <dbReference type="Rhea" id="RHEA:10508"/>
        <dbReference type="ChEBI" id="CHEBI:57483"/>
        <dbReference type="ChEBI" id="CHEBI:57737"/>
        <dbReference type="ChEBI" id="CHEBI:58273"/>
        <dbReference type="ChEBI" id="CHEBI:59776"/>
        <dbReference type="EC" id="2.2.1.1"/>
    </reaction>
</comment>
<gene>
    <name evidence="17" type="ORF">FD16_GL002113</name>
</gene>
<protein>
    <recommendedName>
        <fullName evidence="4 10">Transketolase</fullName>
        <ecNumber evidence="3 10">2.2.1.1</ecNumber>
    </recommendedName>
</protein>
<dbReference type="InterPro" id="IPR020826">
    <property type="entry name" value="Transketolase_BS"/>
</dbReference>
<dbReference type="Pfam" id="PF22613">
    <property type="entry name" value="Transketolase_C_1"/>
    <property type="match status" value="1"/>
</dbReference>
<feature type="site" description="Important for catalytic activity" evidence="15">
    <location>
        <position position="38"/>
    </location>
</feature>
<feature type="binding site" evidence="12">
    <location>
        <position position="270"/>
    </location>
    <ligand>
        <name>substrate</name>
    </ligand>
</feature>
<evidence type="ECO:0000256" key="1">
    <source>
        <dbReference type="ARBA" id="ARBA00007131"/>
    </source>
</evidence>
<dbReference type="CDD" id="cd02012">
    <property type="entry name" value="TPP_TK"/>
    <property type="match status" value="1"/>
</dbReference>
<feature type="binding site" evidence="13">
    <location>
        <position position="441"/>
    </location>
    <ligand>
        <name>thiamine diphosphate</name>
        <dbReference type="ChEBI" id="CHEBI:58937"/>
    </ligand>
</feature>
<comment type="subunit">
    <text evidence="2">Homodimer.</text>
</comment>
<organism evidence="17 18">
    <name type="scientific">Paucilactobacillus suebicus DSM 5007 = KCTC 3549</name>
    <dbReference type="NCBI Taxonomy" id="1423807"/>
    <lineage>
        <taxon>Bacteria</taxon>
        <taxon>Bacillati</taxon>
        <taxon>Bacillota</taxon>
        <taxon>Bacilli</taxon>
        <taxon>Lactobacillales</taxon>
        <taxon>Lactobacillaceae</taxon>
        <taxon>Paucilactobacillus</taxon>
    </lineage>
</organism>
<evidence type="ECO:0000256" key="2">
    <source>
        <dbReference type="ARBA" id="ARBA00011738"/>
    </source>
</evidence>
<dbReference type="PATRIC" id="fig|1423807.3.peg.2169"/>
<dbReference type="SMART" id="SM00861">
    <property type="entry name" value="Transket_pyr"/>
    <property type="match status" value="1"/>
</dbReference>
<feature type="binding site" evidence="14">
    <location>
        <position position="198"/>
    </location>
    <ligand>
        <name>Mg(2+)</name>
        <dbReference type="ChEBI" id="CHEBI:18420"/>
    </ligand>
</feature>
<accession>A0A0R1W467</accession>
<evidence type="ECO:0000256" key="5">
    <source>
        <dbReference type="ARBA" id="ARBA00022679"/>
    </source>
</evidence>
<keyword evidence="18" id="KW-1185">Reference proteome</keyword>
<comment type="cofactor">
    <cofactor evidence="14">
        <name>Mg(2+)</name>
        <dbReference type="ChEBI" id="CHEBI:18420"/>
    </cofactor>
    <text evidence="14">Binds 1 Mg(2+) ion per subunit. Can also utilize other divalent metal cations, such as Ca(2+), Mn(2+) and Co(2+).</text>
</comment>
<dbReference type="SUPFAM" id="SSF52922">
    <property type="entry name" value="TK C-terminal domain-like"/>
    <property type="match status" value="1"/>
</dbReference>
<dbReference type="OrthoDB" id="8732661at2"/>
<feature type="binding site" evidence="12">
    <location>
        <position position="388"/>
    </location>
    <ligand>
        <name>substrate</name>
    </ligand>
</feature>
<dbReference type="RefSeq" id="WP_010621037.1">
    <property type="nucleotide sequence ID" value="NZ_AZGF01000006.1"/>
</dbReference>
<comment type="similarity">
    <text evidence="1">Belongs to the transketolase family.</text>
</comment>
<feature type="site" description="Important for catalytic activity" evidence="15">
    <location>
        <position position="270"/>
    </location>
</feature>
<evidence type="ECO:0000256" key="9">
    <source>
        <dbReference type="ARBA" id="ARBA00049473"/>
    </source>
</evidence>
<dbReference type="STRING" id="1423807.FD16_GL002113"/>
<dbReference type="InterPro" id="IPR005478">
    <property type="entry name" value="Transketolase_bac-like"/>
</dbReference>
<dbReference type="InterPro" id="IPR029061">
    <property type="entry name" value="THDP-binding"/>
</dbReference>
<dbReference type="FunFam" id="3.40.50.970:FF:000003">
    <property type="entry name" value="Transketolase"/>
    <property type="match status" value="1"/>
</dbReference>
<feature type="domain" description="Transketolase-like pyrimidine-binding" evidence="16">
    <location>
        <begin position="358"/>
        <end position="529"/>
    </location>
</feature>
<evidence type="ECO:0000256" key="3">
    <source>
        <dbReference type="ARBA" id="ARBA00013152"/>
    </source>
</evidence>
<evidence type="ECO:0000259" key="16">
    <source>
        <dbReference type="SMART" id="SM00861"/>
    </source>
</evidence>
<evidence type="ECO:0000256" key="4">
    <source>
        <dbReference type="ARBA" id="ARBA00016662"/>
    </source>
</evidence>
<keyword evidence="6 14" id="KW-0479">Metal-binding</keyword>
<dbReference type="FunFam" id="3.40.50.970:FF:000004">
    <property type="entry name" value="Transketolase"/>
    <property type="match status" value="1"/>
</dbReference>
<dbReference type="CDD" id="cd07033">
    <property type="entry name" value="TPP_PYR_DXS_TK_like"/>
    <property type="match status" value="1"/>
</dbReference>
<dbReference type="Pfam" id="PF02779">
    <property type="entry name" value="Transket_pyr"/>
    <property type="match status" value="1"/>
</dbReference>
<dbReference type="GO" id="GO:0005829">
    <property type="term" value="C:cytosol"/>
    <property type="evidence" value="ECO:0007669"/>
    <property type="project" value="TreeGrafter"/>
</dbReference>
<feature type="binding site" evidence="14">
    <location>
        <position position="166"/>
    </location>
    <ligand>
        <name>Mg(2+)</name>
        <dbReference type="ChEBI" id="CHEBI:18420"/>
    </ligand>
</feature>
<dbReference type="GO" id="GO:0006098">
    <property type="term" value="P:pentose-phosphate shunt"/>
    <property type="evidence" value="ECO:0007669"/>
    <property type="project" value="TreeGrafter"/>
</dbReference>
<dbReference type="Gene3D" id="3.40.50.920">
    <property type="match status" value="1"/>
</dbReference>
<feature type="active site" description="Proton donor" evidence="11">
    <location>
        <position position="415"/>
    </location>
</feature>
<dbReference type="eggNOG" id="COG0021">
    <property type="taxonomic scope" value="Bacteria"/>
</dbReference>
<dbReference type="PANTHER" id="PTHR43522:SF2">
    <property type="entry name" value="TRANSKETOLASE 1-RELATED"/>
    <property type="match status" value="1"/>
</dbReference>
<keyword evidence="5" id="KW-0808">Transferase</keyword>
<dbReference type="InterPro" id="IPR009014">
    <property type="entry name" value="Transketo_C/PFOR_II"/>
</dbReference>
<evidence type="ECO:0000256" key="10">
    <source>
        <dbReference type="NCBIfam" id="TIGR00232"/>
    </source>
</evidence>
<feature type="binding site" evidence="13">
    <location>
        <position position="196"/>
    </location>
    <ligand>
        <name>thiamine diphosphate</name>
        <dbReference type="ChEBI" id="CHEBI:58937"/>
    </ligand>
</feature>
<dbReference type="PANTHER" id="PTHR43522">
    <property type="entry name" value="TRANSKETOLASE"/>
    <property type="match status" value="1"/>
</dbReference>
<dbReference type="NCBIfam" id="TIGR00232">
    <property type="entry name" value="tktlase_bact"/>
    <property type="match status" value="1"/>
</dbReference>
<comment type="cofactor">
    <cofactor evidence="13">
        <name>thiamine diphosphate</name>
        <dbReference type="ChEBI" id="CHEBI:58937"/>
    </cofactor>
    <text evidence="13">Binds 1 thiamine pyrophosphate per subunit. During the reaction, the substrate forms a covalent intermediate with the cofactor.</text>
</comment>
<dbReference type="EMBL" id="AZGF01000006">
    <property type="protein sequence ID" value="KRM12600.1"/>
    <property type="molecule type" value="Genomic_DNA"/>
</dbReference>
<evidence type="ECO:0000256" key="7">
    <source>
        <dbReference type="ARBA" id="ARBA00022842"/>
    </source>
</evidence>
<keyword evidence="7 14" id="KW-0460">Magnesium</keyword>
<dbReference type="GO" id="GO:0046872">
    <property type="term" value="F:metal ion binding"/>
    <property type="evidence" value="ECO:0007669"/>
    <property type="project" value="UniProtKB-KW"/>
</dbReference>
<feature type="binding site" evidence="13">
    <location>
        <position position="78"/>
    </location>
    <ligand>
        <name>thiamine diphosphate</name>
        <dbReference type="ChEBI" id="CHEBI:58937"/>
    </ligand>
</feature>
<evidence type="ECO:0000256" key="6">
    <source>
        <dbReference type="ARBA" id="ARBA00022723"/>
    </source>
</evidence>
<feature type="binding site" evidence="14">
    <location>
        <position position="196"/>
    </location>
    <ligand>
        <name>Mg(2+)</name>
        <dbReference type="ChEBI" id="CHEBI:18420"/>
    </ligand>
</feature>
<comment type="caution">
    <text evidence="17">The sequence shown here is derived from an EMBL/GenBank/DDBJ whole genome shotgun (WGS) entry which is preliminary data.</text>
</comment>